<dbReference type="InterPro" id="IPR035808">
    <property type="entry name" value="Ribosomal_uL30_euk_arc"/>
</dbReference>
<evidence type="ECO:0000256" key="3">
    <source>
        <dbReference type="ARBA" id="ARBA00022517"/>
    </source>
</evidence>
<evidence type="ECO:0000313" key="10">
    <source>
        <dbReference type="EMBL" id="AMD20023.1"/>
    </source>
</evidence>
<dbReference type="Gene3D" id="3.30.1390.20">
    <property type="entry name" value="Ribosomal protein L30, ferredoxin-like fold domain"/>
    <property type="match status" value="1"/>
</dbReference>
<comment type="subcellular location">
    <subcellularLocation>
        <location evidence="1">Nucleus</location>
        <location evidence="1">Nucleolus</location>
    </subcellularLocation>
</comment>
<proteinExistence type="inferred from homology"/>
<dbReference type="GO" id="GO:0003723">
    <property type="term" value="F:RNA binding"/>
    <property type="evidence" value="ECO:0007669"/>
    <property type="project" value="UniProtKB-KW"/>
</dbReference>
<dbReference type="GO" id="GO:0022625">
    <property type="term" value="C:cytosolic large ribosomal subunit"/>
    <property type="evidence" value="ECO:0007669"/>
    <property type="project" value="TreeGrafter"/>
</dbReference>
<evidence type="ECO:0000256" key="7">
    <source>
        <dbReference type="ARBA" id="ARBA00039196"/>
    </source>
</evidence>
<evidence type="ECO:0000256" key="8">
    <source>
        <dbReference type="SAM" id="MobiDB-lite"/>
    </source>
</evidence>
<evidence type="ECO:0000256" key="2">
    <source>
        <dbReference type="ARBA" id="ARBA00007594"/>
    </source>
</evidence>
<feature type="compositionally biased region" description="Basic and acidic residues" evidence="8">
    <location>
        <begin position="19"/>
        <end position="40"/>
    </location>
</feature>
<gene>
    <name evidence="10" type="ORF">AW171_hschr31892</name>
</gene>
<evidence type="ECO:0000256" key="4">
    <source>
        <dbReference type="ARBA" id="ARBA00022884"/>
    </source>
</evidence>
<dbReference type="EMBL" id="CP014243">
    <property type="protein sequence ID" value="AMD20023.1"/>
    <property type="molecule type" value="Genomic_DNA"/>
</dbReference>
<keyword evidence="5" id="KW-0539">Nucleus</keyword>
<dbReference type="STRING" id="45286.A0A109UYH1"/>
<name>A0A109UYH1_9SACH</name>
<dbReference type="InterPro" id="IPR016082">
    <property type="entry name" value="Ribosomal_uL30_ferredoxin-like"/>
</dbReference>
<evidence type="ECO:0000256" key="5">
    <source>
        <dbReference type="ARBA" id="ARBA00023242"/>
    </source>
</evidence>
<dbReference type="CDD" id="cd01657">
    <property type="entry name" value="Ribosomal_L7_archeal_euk"/>
    <property type="match status" value="1"/>
</dbReference>
<dbReference type="InterPro" id="IPR018038">
    <property type="entry name" value="Ribosomal_uL30_CS"/>
</dbReference>
<dbReference type="PANTHER" id="PTHR11524:SF26">
    <property type="entry name" value="RIBOSOME BIOGENESIS PROTEIN RLP7"/>
    <property type="match status" value="1"/>
</dbReference>
<feature type="region of interest" description="Disordered" evidence="8">
    <location>
        <begin position="1"/>
        <end position="46"/>
    </location>
</feature>
<reference evidence="10 11" key="1">
    <citation type="submission" date="2016-01" db="EMBL/GenBank/DDBJ databases">
        <title>Genome sequence of the yeast Holleya sinecauda.</title>
        <authorList>
            <person name="Dietrich F.S."/>
        </authorList>
    </citation>
    <scope>NUCLEOTIDE SEQUENCE [LARGE SCALE GENOMIC DNA]</scope>
    <source>
        <strain evidence="10 11">ATCC 58844</strain>
    </source>
</reference>
<evidence type="ECO:0000256" key="1">
    <source>
        <dbReference type="ARBA" id="ARBA00004604"/>
    </source>
</evidence>
<accession>A0A109UYH1</accession>
<dbReference type="GO" id="GO:0003735">
    <property type="term" value="F:structural constituent of ribosome"/>
    <property type="evidence" value="ECO:0007669"/>
    <property type="project" value="TreeGrafter"/>
</dbReference>
<evidence type="ECO:0000313" key="11">
    <source>
        <dbReference type="Proteomes" id="UP000243052"/>
    </source>
</evidence>
<comment type="similarity">
    <text evidence="2">Belongs to the universal ribosomal protein uL30 family.</text>
</comment>
<dbReference type="GO" id="GO:0005730">
    <property type="term" value="C:nucleolus"/>
    <property type="evidence" value="ECO:0007669"/>
    <property type="project" value="UniProtKB-SubCell"/>
</dbReference>
<dbReference type="PANTHER" id="PTHR11524">
    <property type="entry name" value="60S RIBOSOMAL PROTEIN L7"/>
    <property type="match status" value="1"/>
</dbReference>
<evidence type="ECO:0000259" key="9">
    <source>
        <dbReference type="Pfam" id="PF00327"/>
    </source>
</evidence>
<dbReference type="RefSeq" id="XP_017987019.1">
    <property type="nucleotide sequence ID" value="XM_018131093.1"/>
</dbReference>
<dbReference type="AlphaFoldDB" id="A0A109UYH1"/>
<dbReference type="Pfam" id="PF00327">
    <property type="entry name" value="Ribosomal_L30"/>
    <property type="match status" value="1"/>
</dbReference>
<dbReference type="PROSITE" id="PS00634">
    <property type="entry name" value="RIBOSOMAL_L30"/>
    <property type="match status" value="1"/>
</dbReference>
<comment type="function">
    <text evidence="6">Involved in the biogenesis of the 60S ribosomal subunit. May act as a specificity factor that binds precursor rRNAs and tethers the enzymes that carry out the early 5' to 3' exonucleolytic reactions that generate the mature rRNAs.</text>
</comment>
<protein>
    <recommendedName>
        <fullName evidence="7">Ribosome biogenesis protein RLP7</fullName>
    </recommendedName>
</protein>
<keyword evidence="3" id="KW-0690">Ribosome biogenesis</keyword>
<dbReference type="GO" id="GO:0000463">
    <property type="term" value="P:maturation of LSU-rRNA from tricistronic rRNA transcript (SSU-rRNA, 5.8S rRNA, LSU-rRNA)"/>
    <property type="evidence" value="ECO:0007669"/>
    <property type="project" value="TreeGrafter"/>
</dbReference>
<organism evidence="10 11">
    <name type="scientific">Eremothecium sinecaudum</name>
    <dbReference type="NCBI Taxonomy" id="45286"/>
    <lineage>
        <taxon>Eukaryota</taxon>
        <taxon>Fungi</taxon>
        <taxon>Dikarya</taxon>
        <taxon>Ascomycota</taxon>
        <taxon>Saccharomycotina</taxon>
        <taxon>Saccharomycetes</taxon>
        <taxon>Saccharomycetales</taxon>
        <taxon>Saccharomycetaceae</taxon>
        <taxon>Eremothecium</taxon>
    </lineage>
</organism>
<keyword evidence="4" id="KW-0694">RNA-binding</keyword>
<dbReference type="GeneID" id="28723255"/>
<feature type="domain" description="Large ribosomal subunit protein uL30-like ferredoxin-like fold" evidence="9">
    <location>
        <begin position="122"/>
        <end position="174"/>
    </location>
</feature>
<dbReference type="InterPro" id="IPR039699">
    <property type="entry name" value="Ribosomal_uL30"/>
</dbReference>
<sequence>MVEELNSNPEVLLRKRRNADRTRVEKQELARKRKAAEQRQKRAAKNRFVRPESIVATTLATEREKERIKRVSKLARSKARDGNVTRGDYILDVRENPDAEYDDEDEGLVRTKIPYNGEEKLLFVVRVKGPTAVKIPQKAFKILTMLRLLELNTGIFLKLTAHSYILLKLISPYVVVGTPSPASIRALIQKRARILYQAPGEEQPKEIILNDNNIIEEKLGDEGIICLADIIHEIATLGDSFAKCSFFLLPIKLNREVSGFNAMSKLQKVKQRETQSKSRPLSNAATAPVIQVDIDALIEKLN</sequence>
<dbReference type="Proteomes" id="UP000243052">
    <property type="component" value="Chromosome iii"/>
</dbReference>
<dbReference type="InterPro" id="IPR036919">
    <property type="entry name" value="Ribo_uL30_ferredoxin-like_sf"/>
</dbReference>
<evidence type="ECO:0000256" key="6">
    <source>
        <dbReference type="ARBA" id="ARBA00037037"/>
    </source>
</evidence>
<keyword evidence="11" id="KW-1185">Reference proteome</keyword>
<dbReference type="OrthoDB" id="28644at2759"/>
<dbReference type="SUPFAM" id="SSF55129">
    <property type="entry name" value="Ribosomal protein L30p/L7e"/>
    <property type="match status" value="1"/>
</dbReference>